<accession>A0A8J4E2C3</accession>
<evidence type="ECO:0000256" key="2">
    <source>
        <dbReference type="SAM" id="Phobius"/>
    </source>
</evidence>
<protein>
    <recommendedName>
        <fullName evidence="5">Integral membrane protein</fullName>
    </recommendedName>
</protein>
<dbReference type="Pfam" id="PF19877">
    <property type="entry name" value="DUF6350"/>
    <property type="match status" value="1"/>
</dbReference>
<organism evidence="3 4">
    <name type="scientific">Virgisporangium aurantiacum</name>
    <dbReference type="NCBI Taxonomy" id="175570"/>
    <lineage>
        <taxon>Bacteria</taxon>
        <taxon>Bacillati</taxon>
        <taxon>Actinomycetota</taxon>
        <taxon>Actinomycetes</taxon>
        <taxon>Micromonosporales</taxon>
        <taxon>Micromonosporaceae</taxon>
        <taxon>Virgisporangium</taxon>
    </lineage>
</organism>
<feature type="compositionally biased region" description="Basic and acidic residues" evidence="1">
    <location>
        <begin position="9"/>
        <end position="38"/>
    </location>
</feature>
<evidence type="ECO:0008006" key="5">
    <source>
        <dbReference type="Google" id="ProtNLM"/>
    </source>
</evidence>
<keyword evidence="4" id="KW-1185">Reference proteome</keyword>
<dbReference type="AlphaFoldDB" id="A0A8J4E2C3"/>
<feature type="transmembrane region" description="Helical" evidence="2">
    <location>
        <begin position="145"/>
        <end position="167"/>
    </location>
</feature>
<evidence type="ECO:0000313" key="3">
    <source>
        <dbReference type="EMBL" id="GIJ58753.1"/>
    </source>
</evidence>
<comment type="caution">
    <text evidence="3">The sequence shown here is derived from an EMBL/GenBank/DDBJ whole genome shotgun (WGS) entry which is preliminary data.</text>
</comment>
<evidence type="ECO:0000313" key="4">
    <source>
        <dbReference type="Proteomes" id="UP000612585"/>
    </source>
</evidence>
<reference evidence="3" key="1">
    <citation type="submission" date="2021-01" db="EMBL/GenBank/DDBJ databases">
        <title>Whole genome shotgun sequence of Virgisporangium aurantiacum NBRC 16421.</title>
        <authorList>
            <person name="Komaki H."/>
            <person name="Tamura T."/>
        </authorList>
    </citation>
    <scope>NUCLEOTIDE SEQUENCE</scope>
    <source>
        <strain evidence="3">NBRC 16421</strain>
    </source>
</reference>
<feature type="transmembrane region" description="Helical" evidence="2">
    <location>
        <begin position="179"/>
        <end position="199"/>
    </location>
</feature>
<feature type="transmembrane region" description="Helical" evidence="2">
    <location>
        <begin position="220"/>
        <end position="241"/>
    </location>
</feature>
<dbReference type="EMBL" id="BOPG01000043">
    <property type="protein sequence ID" value="GIJ58753.1"/>
    <property type="molecule type" value="Genomic_DNA"/>
</dbReference>
<feature type="region of interest" description="Disordered" evidence="1">
    <location>
        <begin position="1"/>
        <end position="39"/>
    </location>
</feature>
<proteinExistence type="predicted"/>
<feature type="transmembrane region" description="Helical" evidence="2">
    <location>
        <begin position="361"/>
        <end position="381"/>
    </location>
</feature>
<feature type="transmembrane region" description="Helical" evidence="2">
    <location>
        <begin position="401"/>
        <end position="420"/>
    </location>
</feature>
<keyword evidence="2" id="KW-1133">Transmembrane helix</keyword>
<feature type="transmembrane region" description="Helical" evidence="2">
    <location>
        <begin position="320"/>
        <end position="341"/>
    </location>
</feature>
<keyword evidence="2" id="KW-0812">Transmembrane</keyword>
<gene>
    <name evidence="3" type="ORF">Vau01_062690</name>
</gene>
<feature type="transmembrane region" description="Helical" evidence="2">
    <location>
        <begin position="261"/>
        <end position="283"/>
    </location>
</feature>
<sequence length="428" mass="42503">MPATPDPPTETRRVPQERRPRNGAPRERRGPRVDEKAAGRTGGAPLVLAAAVTTGWAVLVSATPVLLAAAAVLLISPNPTDSETVLRSGFAAWLLAHAVPLKTDLGPIGLTPLAISALAAWRVARAGVHAARAAAARRSRSVLPAVKAGAAVAVAYGLYGTALALAVSTTGLHVPAVRAGLTTTLFGLGAGLAGALWEGGWPARWAPVVPVAVRDAVRTGAVAALLVIAAGAAATGLALALSAGVATDMLREYRTGVVGQAGLTLVCLVYAPNLAVWGASYLVGPGFTLGVGTTVSAGAVSLGPVPALPVLAAVPARPLSAWSGLLLAVPLVAGMIAGWLLARRQLRAAHQPRSGAWVRLLVPAALAGPVAGAVLGLAALASRGSVGSGRLTDMGAEAWPLAAIAAAVVGAGVLASAAVTRGMTARKA</sequence>
<dbReference type="InterPro" id="IPR045931">
    <property type="entry name" value="DUF6350"/>
</dbReference>
<evidence type="ECO:0000256" key="1">
    <source>
        <dbReference type="SAM" id="MobiDB-lite"/>
    </source>
</evidence>
<dbReference type="Proteomes" id="UP000612585">
    <property type="component" value="Unassembled WGS sequence"/>
</dbReference>
<feature type="transmembrane region" description="Helical" evidence="2">
    <location>
        <begin position="46"/>
        <end position="75"/>
    </location>
</feature>
<keyword evidence="2" id="KW-0472">Membrane</keyword>
<dbReference type="RefSeq" id="WP_275423970.1">
    <property type="nucleotide sequence ID" value="NZ_BOPG01000043.1"/>
</dbReference>
<name>A0A8J4E2C3_9ACTN</name>